<protein>
    <recommendedName>
        <fullName evidence="8 10">Man(5)GlcNAc(2)-PP-dolichol translocation protein RFT1</fullName>
    </recommendedName>
</protein>
<feature type="transmembrane region" description="Helical" evidence="10">
    <location>
        <begin position="387"/>
        <end position="407"/>
    </location>
</feature>
<feature type="transmembrane region" description="Helical" evidence="10">
    <location>
        <begin position="209"/>
        <end position="227"/>
    </location>
</feature>
<keyword evidence="6 10" id="KW-1133">Transmembrane helix</keyword>
<keyword evidence="7 10" id="KW-0472">Membrane</keyword>
<evidence type="ECO:0000256" key="7">
    <source>
        <dbReference type="ARBA" id="ARBA00023136"/>
    </source>
</evidence>
<dbReference type="Proteomes" id="UP000000707">
    <property type="component" value="Unassembled WGS sequence"/>
</dbReference>
<dbReference type="GO" id="GO:0034203">
    <property type="term" value="P:glycolipid translocation"/>
    <property type="evidence" value="ECO:0007669"/>
    <property type="project" value="TreeGrafter"/>
</dbReference>
<dbReference type="GO" id="GO:0005789">
    <property type="term" value="C:endoplasmic reticulum membrane"/>
    <property type="evidence" value="ECO:0007669"/>
    <property type="project" value="UniProtKB-SubCell"/>
</dbReference>
<proteinExistence type="inferred from homology"/>
<evidence type="ECO:0000313" key="11">
    <source>
        <dbReference type="EMBL" id="EGV60667.1"/>
    </source>
</evidence>
<dbReference type="eggNOG" id="KOG2864">
    <property type="taxonomic scope" value="Eukaryota"/>
</dbReference>
<dbReference type="PANTHER" id="PTHR13117:SF5">
    <property type="entry name" value="PROTEIN RFT1 HOMOLOG"/>
    <property type="match status" value="1"/>
</dbReference>
<gene>
    <name evidence="11" type="ORF">CANTEDRAFT_137145</name>
</gene>
<keyword evidence="10" id="KW-0813">Transport</keyword>
<dbReference type="EMBL" id="GL996528">
    <property type="protein sequence ID" value="EGV60667.1"/>
    <property type="molecule type" value="Genomic_DNA"/>
</dbReference>
<dbReference type="GeneID" id="18250040"/>
<comment type="subcellular location">
    <subcellularLocation>
        <location evidence="1 10">Endoplasmic reticulum membrane</location>
        <topology evidence="1 10">Multi-pass membrane protein</topology>
    </subcellularLocation>
</comment>
<keyword evidence="5 10" id="KW-0256">Endoplasmic reticulum</keyword>
<dbReference type="Pfam" id="PF04506">
    <property type="entry name" value="Rft-1"/>
    <property type="match status" value="1"/>
</dbReference>
<evidence type="ECO:0000256" key="2">
    <source>
        <dbReference type="ARBA" id="ARBA00004922"/>
    </source>
</evidence>
<dbReference type="HOGENOM" id="CLU_023360_3_0_1"/>
<organism evidence="12">
    <name type="scientific">Candida tenuis (strain ATCC 10573 / BCRC 21748 / CBS 615 / JCM 9827 / NBRC 10315 / NRRL Y-1498 / VKM Y-70)</name>
    <name type="common">Yeast</name>
    <name type="synonym">Yamadazyma tenuis</name>
    <dbReference type="NCBI Taxonomy" id="590646"/>
    <lineage>
        <taxon>Eukaryota</taxon>
        <taxon>Fungi</taxon>
        <taxon>Dikarya</taxon>
        <taxon>Ascomycota</taxon>
        <taxon>Saccharomycotina</taxon>
        <taxon>Pichiomycetes</taxon>
        <taxon>Debaryomycetaceae</taxon>
        <taxon>Yamadazyma</taxon>
    </lineage>
</organism>
<feature type="transmembrane region" description="Helical" evidence="10">
    <location>
        <begin position="517"/>
        <end position="535"/>
    </location>
</feature>
<dbReference type="AlphaFoldDB" id="G3BFE4"/>
<comment type="similarity">
    <text evidence="3 10">Belongs to the RFT1 family.</text>
</comment>
<name>G3BFE4_CANTC</name>
<reference evidence="11 12" key="1">
    <citation type="journal article" date="2011" name="Proc. Natl. Acad. Sci. U.S.A.">
        <title>Comparative genomics of xylose-fermenting fungi for enhanced biofuel production.</title>
        <authorList>
            <person name="Wohlbach D.J."/>
            <person name="Kuo A."/>
            <person name="Sato T.K."/>
            <person name="Potts K.M."/>
            <person name="Salamov A.A."/>
            <person name="LaButti K.M."/>
            <person name="Sun H."/>
            <person name="Clum A."/>
            <person name="Pangilinan J.L."/>
            <person name="Lindquist E.A."/>
            <person name="Lucas S."/>
            <person name="Lapidus A."/>
            <person name="Jin M."/>
            <person name="Gunawan C."/>
            <person name="Balan V."/>
            <person name="Dale B.E."/>
            <person name="Jeffries T.W."/>
            <person name="Zinkel R."/>
            <person name="Barry K.W."/>
            <person name="Grigoriev I.V."/>
            <person name="Gasch A.P."/>
        </authorList>
    </citation>
    <scope>NUCLEOTIDE SEQUENCE [LARGE SCALE GENOMIC DNA]</scope>
    <source>
        <strain evidence="12">ATCC 10573 / BCRC 21748 / CBS 615 / JCM 9827 / NBRC 10315 / NRRL Y-1498 / VKM Y-70</strain>
    </source>
</reference>
<accession>G3BFE4</accession>
<feature type="transmembrane region" description="Helical" evidence="10">
    <location>
        <begin position="171"/>
        <end position="189"/>
    </location>
</feature>
<feature type="transmembrane region" description="Helical" evidence="10">
    <location>
        <begin position="140"/>
        <end position="159"/>
    </location>
</feature>
<evidence type="ECO:0000256" key="1">
    <source>
        <dbReference type="ARBA" id="ARBA00004477"/>
    </source>
</evidence>
<dbReference type="OrthoDB" id="9979195at2759"/>
<feature type="transmembrane region" description="Helical" evidence="10">
    <location>
        <begin position="51"/>
        <end position="73"/>
    </location>
</feature>
<evidence type="ECO:0000256" key="6">
    <source>
        <dbReference type="ARBA" id="ARBA00022989"/>
    </source>
</evidence>
<feature type="transmembrane region" description="Helical" evidence="10">
    <location>
        <begin position="483"/>
        <end position="505"/>
    </location>
</feature>
<feature type="transmembrane region" description="Helical" evidence="10">
    <location>
        <begin position="343"/>
        <end position="367"/>
    </location>
</feature>
<dbReference type="KEGG" id="cten:18250040"/>
<dbReference type="PANTHER" id="PTHR13117">
    <property type="entry name" value="ENDOPLASMIC RETICULUM MULTISPAN TRANSMEMBRANE PROTEIN-RELATED"/>
    <property type="match status" value="1"/>
</dbReference>
<evidence type="ECO:0000256" key="10">
    <source>
        <dbReference type="RuleBase" id="RU365067"/>
    </source>
</evidence>
<evidence type="ECO:0000256" key="4">
    <source>
        <dbReference type="ARBA" id="ARBA00022692"/>
    </source>
</evidence>
<evidence type="ECO:0000256" key="5">
    <source>
        <dbReference type="ARBA" id="ARBA00022824"/>
    </source>
</evidence>
<evidence type="ECO:0000256" key="9">
    <source>
        <dbReference type="ARBA" id="ARBA00045912"/>
    </source>
</evidence>
<comment type="pathway">
    <text evidence="2">Protein modification; protein glycosylation.</text>
</comment>
<dbReference type="InterPro" id="IPR007594">
    <property type="entry name" value="RFT1"/>
</dbReference>
<keyword evidence="12" id="KW-1185">Reference proteome</keyword>
<dbReference type="STRING" id="590646.G3BFE4"/>
<evidence type="ECO:0000313" key="12">
    <source>
        <dbReference type="Proteomes" id="UP000000707"/>
    </source>
</evidence>
<feature type="transmembrane region" description="Helical" evidence="10">
    <location>
        <begin position="419"/>
        <end position="438"/>
    </location>
</feature>
<feature type="transmembrane region" description="Helical" evidence="10">
    <location>
        <begin position="97"/>
        <end position="120"/>
    </location>
</feature>
<dbReference type="GO" id="GO:0006488">
    <property type="term" value="P:dolichol-linked oligosaccharide biosynthetic process"/>
    <property type="evidence" value="ECO:0007669"/>
    <property type="project" value="InterPro"/>
</dbReference>
<sequence>MSEKIEHQESPEGNSSEVFVPPSKGVSALMITQVVSKLLTFMLNQILLRSVAPAIFGISFHLEFLYSTILFFSREAGRLAIQRTAPKPNSNHTYQTVYNFGFVSFMIGIPISLLIMGWQLQGESFAKVNSISSHYTFVVGVYWISVLMELSVEPIYGLYQYTLNFKKRSEFESGAMFLKCVVIVLTVLITGSQDKQNKGPFERNGELLVAFAAGQFSYSFWLFTRYISGFSQTFRQIQSVPLAIEIKDGETEWLDPEVLRFWRISFVQMIFKQFLTEGDKLLISAYFSVESQGVYSVMNNYGSIIVRLLFNPIEESVRLSFTRMLNSKSSDSSISGAASTLQYLLMFYLHLSILMVVAALFNSSFLLKFVLAGKSSSWLDTDLFELMPWYIIHIPFLAFNGVLEAFFSATASTHDTKIYSYFMSGSSIAILVLMYVLVENFKMGILGLIVANSVNMMARIVYCTTFIVNYFRKNGIPVNFSEILPFCMKCILVGGVGIHANYVILGESLRSQTFIDVFKSAGVCLFCLVALMCTVKDDLKTLIKYYFKAKQS</sequence>
<keyword evidence="4 10" id="KW-0812">Transmembrane</keyword>
<evidence type="ECO:0000256" key="8">
    <source>
        <dbReference type="ARBA" id="ARBA00044793"/>
    </source>
</evidence>
<feature type="transmembrane region" description="Helical" evidence="10">
    <location>
        <begin position="444"/>
        <end position="471"/>
    </location>
</feature>
<comment type="function">
    <text evidence="9 10">Intramembrane glycolipid transporter that operates in the biosynthetic pathway of dolichol-linked oligosaccharides, the glycan precursors employed in protein asparagine (N)-glycosylation. The sequential addition of sugars to dolichol pyrophosphate produces dolichol-linked oligosaccharides containing fourteen sugars, including two GlcNAcs, nine mannoses and three glucoses. Once assembled, the oligosaccharide is transferred from the lipid to nascent proteins by oligosaccharyltransferases. The assembly of dolichol-linked oligosaccharides begins on the cytosolic side of the endoplasmic reticulum membrane and finishes in its lumen. RFT1 could mediate the translocation of the cytosolically oriented intermediate DolPP-GlcNAc2Man5, produced by ALG11, into the ER lumen where dolichol-linked oligosaccharides assembly continues. However, the intramembrane lipid transporter activity could not be confirmed in vitro.</text>
</comment>
<evidence type="ECO:0000256" key="3">
    <source>
        <dbReference type="ARBA" id="ARBA00010288"/>
    </source>
</evidence>